<gene>
    <name evidence="1" type="ORF">FW778_11720</name>
</gene>
<evidence type="ECO:0000313" key="1">
    <source>
        <dbReference type="EMBL" id="KAA9039480.1"/>
    </source>
</evidence>
<keyword evidence="2" id="KW-1185">Reference proteome</keyword>
<organism evidence="1 2">
    <name type="scientific">Ginsengibacter hankyongi</name>
    <dbReference type="NCBI Taxonomy" id="2607284"/>
    <lineage>
        <taxon>Bacteria</taxon>
        <taxon>Pseudomonadati</taxon>
        <taxon>Bacteroidota</taxon>
        <taxon>Chitinophagia</taxon>
        <taxon>Chitinophagales</taxon>
        <taxon>Chitinophagaceae</taxon>
        <taxon>Ginsengibacter</taxon>
    </lineage>
</organism>
<evidence type="ECO:0000313" key="2">
    <source>
        <dbReference type="Proteomes" id="UP000326903"/>
    </source>
</evidence>
<sequence length="461" mass="53040">MKEKNDKLFTKGFPSFIKDLKLSFYIFATMLKYPPSKRCLQYLLLSSFFISPLVVSSQVVTDSTEIRVKADSNFVKKEDTVLRIKNFTPYFTLHVDSTLDYHFEINRDPQQYYWYLKNSPVGLRINKDNGTLHFKAEKSYFLSGKLKYDNEYKVRMGIQNLNDPNDKVDTVFTLVFYNTEIIPSRIKPTVSGDLIIEEGDTLDFKLQCDDGSFPIESITYFSSSPIHSITPIAHCGDDFTWEVPYDFIKDDEKIDQKLLVLNFIGTDKFFNHDTATVKITVKQTINYPFRLIQYNKISKDIESYILQLKSTFRILDQKVRHTKNTRTTFDLTSASTALGGTIFSSLPHPSEQTTGKILPSVGVALVPVKEAVAPSKTYEQNSASLVRSDIKRLQYLLSDNMLIGEKDPDIVKKTQKLRDELTQVQLQLIDVPIVEDNTNSKELDKYFNNPKVSKKYRLKGK</sequence>
<dbReference type="RefSeq" id="WP_150414891.1">
    <property type="nucleotide sequence ID" value="NZ_VYQF01000002.1"/>
</dbReference>
<reference evidence="1 2" key="1">
    <citation type="submission" date="2019-09" db="EMBL/GenBank/DDBJ databases">
        <title>Draft genome sequence of Ginsengibacter sp. BR5-29.</title>
        <authorList>
            <person name="Im W.-T."/>
        </authorList>
    </citation>
    <scope>NUCLEOTIDE SEQUENCE [LARGE SCALE GENOMIC DNA]</scope>
    <source>
        <strain evidence="1 2">BR5-29</strain>
    </source>
</reference>
<accession>A0A5J5IGR7</accession>
<dbReference type="Proteomes" id="UP000326903">
    <property type="component" value="Unassembled WGS sequence"/>
</dbReference>
<proteinExistence type="predicted"/>
<dbReference type="EMBL" id="VYQF01000002">
    <property type="protein sequence ID" value="KAA9039480.1"/>
    <property type="molecule type" value="Genomic_DNA"/>
</dbReference>
<protein>
    <submittedName>
        <fullName evidence="1">Uncharacterized protein</fullName>
    </submittedName>
</protein>
<name>A0A5J5IGR7_9BACT</name>
<dbReference type="AlphaFoldDB" id="A0A5J5IGR7"/>
<comment type="caution">
    <text evidence="1">The sequence shown here is derived from an EMBL/GenBank/DDBJ whole genome shotgun (WGS) entry which is preliminary data.</text>
</comment>